<proteinExistence type="predicted"/>
<gene>
    <name evidence="2" type="ORF">KAOT1_20412</name>
</gene>
<dbReference type="OrthoDB" id="1438552at2"/>
<name>A9DPZ1_9FLAO</name>
<comment type="caution">
    <text evidence="2">The sequence shown here is derived from an EMBL/GenBank/DDBJ whole genome shotgun (WGS) entry which is preliminary data.</text>
</comment>
<keyword evidence="1" id="KW-0732">Signal</keyword>
<protein>
    <submittedName>
        <fullName evidence="2">Uncharacterized protein</fullName>
    </submittedName>
</protein>
<feature type="signal peptide" evidence="1">
    <location>
        <begin position="1"/>
        <end position="22"/>
    </location>
</feature>
<dbReference type="HOGENOM" id="CLU_1480197_0_0_10"/>
<evidence type="ECO:0000313" key="3">
    <source>
        <dbReference type="Proteomes" id="UP000002945"/>
    </source>
</evidence>
<dbReference type="RefSeq" id="WP_007096611.1">
    <property type="nucleotide sequence ID" value="NZ_CP142125.1"/>
</dbReference>
<dbReference type="EMBL" id="ABIB01000002">
    <property type="protein sequence ID" value="EDP97563.1"/>
    <property type="molecule type" value="Genomic_DNA"/>
</dbReference>
<accession>A9DPZ1</accession>
<sequence>MKYILKFLLCILLLGNTMAVFAQNDNYKLETKYMECMCNLFDDNGVEFKTLLKKAEQSLRSAELLPDTSGKSYITLHNNIRMAIDGRMANFGVSDYVIKALSGTENIKKYAACMNGILTDKNFENSKIGQIIALSTSGNNPKITELTDKMLKILEAKDFKHDFYKYLTFSLIDKYNTANKKQ</sequence>
<evidence type="ECO:0000313" key="2">
    <source>
        <dbReference type="EMBL" id="EDP97563.1"/>
    </source>
</evidence>
<evidence type="ECO:0000256" key="1">
    <source>
        <dbReference type="SAM" id="SignalP"/>
    </source>
</evidence>
<reference evidence="2 3" key="1">
    <citation type="journal article" date="2011" name="J. Bacteriol.">
        <title>Genome sequence of the algicidal bacterium Kordia algicida OT-1.</title>
        <authorList>
            <person name="Lee H.S."/>
            <person name="Kang S.G."/>
            <person name="Kwon K.K."/>
            <person name="Lee J.H."/>
            <person name="Kim S.J."/>
        </authorList>
    </citation>
    <scope>NUCLEOTIDE SEQUENCE [LARGE SCALE GENOMIC DNA]</scope>
    <source>
        <strain evidence="2 3">OT-1</strain>
    </source>
</reference>
<keyword evidence="3" id="KW-1185">Reference proteome</keyword>
<organism evidence="2 3">
    <name type="scientific">Kordia algicida OT-1</name>
    <dbReference type="NCBI Taxonomy" id="391587"/>
    <lineage>
        <taxon>Bacteria</taxon>
        <taxon>Pseudomonadati</taxon>
        <taxon>Bacteroidota</taxon>
        <taxon>Flavobacteriia</taxon>
        <taxon>Flavobacteriales</taxon>
        <taxon>Flavobacteriaceae</taxon>
        <taxon>Kordia</taxon>
    </lineage>
</organism>
<feature type="chain" id="PRO_5002737684" evidence="1">
    <location>
        <begin position="23"/>
        <end position="182"/>
    </location>
</feature>
<dbReference type="STRING" id="391587.KAOT1_20412"/>
<dbReference type="AlphaFoldDB" id="A9DPZ1"/>
<dbReference type="Proteomes" id="UP000002945">
    <property type="component" value="Unassembled WGS sequence"/>
</dbReference>